<accession>A0A2P7QR31</accession>
<dbReference type="SUPFAM" id="SSF53098">
    <property type="entry name" value="Ribonuclease H-like"/>
    <property type="match status" value="1"/>
</dbReference>
<gene>
    <name evidence="2" type="ORF">C7I55_08790</name>
</gene>
<dbReference type="Gene3D" id="3.30.420.10">
    <property type="entry name" value="Ribonuclease H-like superfamily/Ribonuclease H"/>
    <property type="match status" value="1"/>
</dbReference>
<dbReference type="InterPro" id="IPR012337">
    <property type="entry name" value="RNaseH-like_sf"/>
</dbReference>
<sequence length="125" mass="13390">MPRSVKIFFDGGCRPNPGAMETAVVAGGKTIFARDLGHGTSEDAEWLALIHALTIARSLGRPDFVLLGDAANVIAKANGTLPCREAGRGHLERFRSLAGPAYPRVRHIKRTQNLAGIALARLHGR</sequence>
<dbReference type="Proteomes" id="UP000241167">
    <property type="component" value="Unassembled WGS sequence"/>
</dbReference>
<dbReference type="InterPro" id="IPR002156">
    <property type="entry name" value="RNaseH_domain"/>
</dbReference>
<dbReference type="InterPro" id="IPR036397">
    <property type="entry name" value="RNaseH_sf"/>
</dbReference>
<feature type="domain" description="RNase H type-1" evidence="1">
    <location>
        <begin position="35"/>
        <end position="121"/>
    </location>
</feature>
<evidence type="ECO:0000313" key="2">
    <source>
        <dbReference type="EMBL" id="PSJ40426.1"/>
    </source>
</evidence>
<keyword evidence="3" id="KW-1185">Reference proteome</keyword>
<dbReference type="EMBL" id="PXYI01000003">
    <property type="protein sequence ID" value="PSJ40426.1"/>
    <property type="molecule type" value="Genomic_DNA"/>
</dbReference>
<reference evidence="2 3" key="1">
    <citation type="submission" date="2018-03" db="EMBL/GenBank/DDBJ databases">
        <title>The draft genome of Sphingosinicella sp. GL-C-18.</title>
        <authorList>
            <person name="Liu L."/>
            <person name="Li L."/>
            <person name="Liang L."/>
            <person name="Zhang X."/>
            <person name="Wang T."/>
        </authorList>
    </citation>
    <scope>NUCLEOTIDE SEQUENCE [LARGE SCALE GENOMIC DNA]</scope>
    <source>
        <strain evidence="2 3">GL-C-18</strain>
    </source>
</reference>
<dbReference type="Pfam" id="PF13456">
    <property type="entry name" value="RVT_3"/>
    <property type="match status" value="1"/>
</dbReference>
<organism evidence="2 3">
    <name type="scientific">Allosphingosinicella deserti</name>
    <dbReference type="NCBI Taxonomy" id="2116704"/>
    <lineage>
        <taxon>Bacteria</taxon>
        <taxon>Pseudomonadati</taxon>
        <taxon>Pseudomonadota</taxon>
        <taxon>Alphaproteobacteria</taxon>
        <taxon>Sphingomonadales</taxon>
        <taxon>Sphingomonadaceae</taxon>
        <taxon>Allosphingosinicella</taxon>
    </lineage>
</organism>
<dbReference type="GO" id="GO:0003676">
    <property type="term" value="F:nucleic acid binding"/>
    <property type="evidence" value="ECO:0007669"/>
    <property type="project" value="InterPro"/>
</dbReference>
<protein>
    <submittedName>
        <fullName evidence="2">Ribonuclease HI</fullName>
    </submittedName>
</protein>
<name>A0A2P7QR31_9SPHN</name>
<proteinExistence type="predicted"/>
<evidence type="ECO:0000313" key="3">
    <source>
        <dbReference type="Proteomes" id="UP000241167"/>
    </source>
</evidence>
<dbReference type="AlphaFoldDB" id="A0A2P7QR31"/>
<dbReference type="GO" id="GO:0004523">
    <property type="term" value="F:RNA-DNA hybrid ribonuclease activity"/>
    <property type="evidence" value="ECO:0007669"/>
    <property type="project" value="InterPro"/>
</dbReference>
<dbReference type="OrthoDB" id="7508517at2"/>
<evidence type="ECO:0000259" key="1">
    <source>
        <dbReference type="Pfam" id="PF13456"/>
    </source>
</evidence>
<comment type="caution">
    <text evidence="2">The sequence shown here is derived from an EMBL/GenBank/DDBJ whole genome shotgun (WGS) entry which is preliminary data.</text>
</comment>